<proteinExistence type="predicted"/>
<dbReference type="EMBL" id="JH430763">
    <property type="status" value="NOT_ANNOTATED_CDS"/>
    <property type="molecule type" value="Genomic_DNA"/>
</dbReference>
<protein>
    <submittedName>
        <fullName evidence="2">Uncharacterized protein</fullName>
    </submittedName>
</protein>
<dbReference type="Proteomes" id="UP000014500">
    <property type="component" value="Unassembled WGS sequence"/>
</dbReference>
<keyword evidence="3" id="KW-1185">Reference proteome</keyword>
<evidence type="ECO:0000256" key="1">
    <source>
        <dbReference type="SAM" id="MobiDB-lite"/>
    </source>
</evidence>
<name>T1ILA5_STRMM</name>
<reference evidence="3" key="1">
    <citation type="submission" date="2011-05" db="EMBL/GenBank/DDBJ databases">
        <authorList>
            <person name="Richards S.R."/>
            <person name="Qu J."/>
            <person name="Jiang H."/>
            <person name="Jhangiani S.N."/>
            <person name="Agravi P."/>
            <person name="Goodspeed R."/>
            <person name="Gross S."/>
            <person name="Mandapat C."/>
            <person name="Jackson L."/>
            <person name="Mathew T."/>
            <person name="Pu L."/>
            <person name="Thornton R."/>
            <person name="Saada N."/>
            <person name="Wilczek-Boney K.B."/>
            <person name="Lee S."/>
            <person name="Kovar C."/>
            <person name="Wu Y."/>
            <person name="Scherer S.E."/>
            <person name="Worley K.C."/>
            <person name="Muzny D.M."/>
            <person name="Gibbs R."/>
        </authorList>
    </citation>
    <scope>NUCLEOTIDE SEQUENCE</scope>
    <source>
        <strain evidence="3">Brora</strain>
    </source>
</reference>
<reference evidence="2" key="2">
    <citation type="submission" date="2015-02" db="UniProtKB">
        <authorList>
            <consortium name="EnsemblMetazoa"/>
        </authorList>
    </citation>
    <scope>IDENTIFICATION</scope>
</reference>
<dbReference type="HOGENOM" id="CLU_2515505_0_0_1"/>
<organism evidence="2 3">
    <name type="scientific">Strigamia maritima</name>
    <name type="common">European centipede</name>
    <name type="synonym">Geophilus maritimus</name>
    <dbReference type="NCBI Taxonomy" id="126957"/>
    <lineage>
        <taxon>Eukaryota</taxon>
        <taxon>Metazoa</taxon>
        <taxon>Ecdysozoa</taxon>
        <taxon>Arthropoda</taxon>
        <taxon>Myriapoda</taxon>
        <taxon>Chilopoda</taxon>
        <taxon>Pleurostigmophora</taxon>
        <taxon>Geophilomorpha</taxon>
        <taxon>Linotaeniidae</taxon>
        <taxon>Strigamia</taxon>
    </lineage>
</organism>
<sequence>MKRCHANYSRLAAKPARSQASSHPRRPRMVRAKETWNAVARGVCEWHFNAEHQQFVSLRAEPLNYKFLRQMPSPEVASASRALLS</sequence>
<accession>T1ILA5</accession>
<feature type="region of interest" description="Disordered" evidence="1">
    <location>
        <begin position="1"/>
        <end position="30"/>
    </location>
</feature>
<dbReference type="AlphaFoldDB" id="T1ILA5"/>
<evidence type="ECO:0000313" key="2">
    <source>
        <dbReference type="EnsemblMetazoa" id="SMAR001726-PA"/>
    </source>
</evidence>
<evidence type="ECO:0000313" key="3">
    <source>
        <dbReference type="Proteomes" id="UP000014500"/>
    </source>
</evidence>
<dbReference type="EnsemblMetazoa" id="SMAR001726-RA">
    <property type="protein sequence ID" value="SMAR001726-PA"/>
    <property type="gene ID" value="SMAR001726"/>
</dbReference>